<dbReference type="Gramene" id="Pp3c9_18380V3.3">
    <property type="protein sequence ID" value="Pp3c9_18380V3.3"/>
    <property type="gene ID" value="Pp3c9_18380"/>
</dbReference>
<reference evidence="11" key="3">
    <citation type="submission" date="2020-12" db="UniProtKB">
        <authorList>
            <consortium name="EnsemblPlants"/>
        </authorList>
    </citation>
    <scope>IDENTIFICATION</scope>
</reference>
<dbReference type="InterPro" id="IPR050238">
    <property type="entry name" value="DNA_Rep/Repair_Clamp_Loader"/>
</dbReference>
<dbReference type="PANTHER" id="PTHR11669">
    <property type="entry name" value="REPLICATION FACTOR C / DNA POLYMERASE III GAMMA-TAU SUBUNIT"/>
    <property type="match status" value="1"/>
</dbReference>
<gene>
    <name evidence="11" type="primary">LOC112286723</name>
</gene>
<evidence type="ECO:0000259" key="10">
    <source>
        <dbReference type="Pfam" id="PF23007"/>
    </source>
</evidence>
<feature type="domain" description="DNA polymerase III subunit gamma/tau helical lid" evidence="9">
    <location>
        <begin position="674"/>
        <end position="724"/>
    </location>
</feature>
<keyword evidence="5" id="KW-0067">ATP-binding</keyword>
<dbReference type="SUPFAM" id="SSF48019">
    <property type="entry name" value="post-AAA+ oligomerization domain-like"/>
    <property type="match status" value="1"/>
</dbReference>
<feature type="compositionally biased region" description="Basic and acidic residues" evidence="8">
    <location>
        <begin position="126"/>
        <end position="151"/>
    </location>
</feature>
<dbReference type="GeneID" id="112286723"/>
<dbReference type="GO" id="GO:0006281">
    <property type="term" value="P:DNA repair"/>
    <property type="evidence" value="ECO:0000318"/>
    <property type="project" value="GO_Central"/>
</dbReference>
<dbReference type="GO" id="GO:0006261">
    <property type="term" value="P:DNA-templated DNA replication"/>
    <property type="evidence" value="ECO:0000318"/>
    <property type="project" value="GO_Central"/>
</dbReference>
<feature type="region of interest" description="Disordered" evidence="8">
    <location>
        <begin position="1233"/>
        <end position="1259"/>
    </location>
</feature>
<dbReference type="Proteomes" id="UP000006727">
    <property type="component" value="Chromosome 9"/>
</dbReference>
<dbReference type="EnsemblPlants" id="Pp3c9_18380V3.4">
    <property type="protein sequence ID" value="Pp3c9_18380V3.4"/>
    <property type="gene ID" value="Pp3c9_18380"/>
</dbReference>
<dbReference type="Pfam" id="PF22608">
    <property type="entry name" value="DNAX_ATPase_lid"/>
    <property type="match status" value="1"/>
</dbReference>
<dbReference type="RefSeq" id="XP_024384664.1">
    <property type="nucleotide sequence ID" value="XM_024528896.2"/>
</dbReference>
<dbReference type="GO" id="GO:0003887">
    <property type="term" value="F:DNA-directed DNA polymerase activity"/>
    <property type="evidence" value="ECO:0007669"/>
    <property type="project" value="InterPro"/>
</dbReference>
<evidence type="ECO:0000256" key="6">
    <source>
        <dbReference type="ARBA" id="ARBA00023054"/>
    </source>
</evidence>
<reference evidence="11 12" key="2">
    <citation type="journal article" date="2018" name="Plant J.">
        <title>The Physcomitrella patens chromosome-scale assembly reveals moss genome structure and evolution.</title>
        <authorList>
            <person name="Lang D."/>
            <person name="Ullrich K.K."/>
            <person name="Murat F."/>
            <person name="Fuchs J."/>
            <person name="Jenkins J."/>
            <person name="Haas F.B."/>
            <person name="Piednoel M."/>
            <person name="Gundlach H."/>
            <person name="Van Bel M."/>
            <person name="Meyberg R."/>
            <person name="Vives C."/>
            <person name="Morata J."/>
            <person name="Symeonidi A."/>
            <person name="Hiss M."/>
            <person name="Muchero W."/>
            <person name="Kamisugi Y."/>
            <person name="Saleh O."/>
            <person name="Blanc G."/>
            <person name="Decker E.L."/>
            <person name="van Gessel N."/>
            <person name="Grimwood J."/>
            <person name="Hayes R.D."/>
            <person name="Graham S.W."/>
            <person name="Gunter L.E."/>
            <person name="McDaniel S.F."/>
            <person name="Hoernstein S.N.W."/>
            <person name="Larsson A."/>
            <person name="Li F.W."/>
            <person name="Perroud P.F."/>
            <person name="Phillips J."/>
            <person name="Ranjan P."/>
            <person name="Rokshar D.S."/>
            <person name="Rothfels C.J."/>
            <person name="Schneider L."/>
            <person name="Shu S."/>
            <person name="Stevenson D.W."/>
            <person name="Thummler F."/>
            <person name="Tillich M."/>
            <person name="Villarreal Aguilar J.C."/>
            <person name="Widiez T."/>
            <person name="Wong G.K."/>
            <person name="Wymore A."/>
            <person name="Zhang Y."/>
            <person name="Zimmer A.D."/>
            <person name="Quatrano R.S."/>
            <person name="Mayer K.F.X."/>
            <person name="Goodstein D."/>
            <person name="Casacuberta J.M."/>
            <person name="Vandepoele K."/>
            <person name="Reski R."/>
            <person name="Cuming A.C."/>
            <person name="Tuskan G.A."/>
            <person name="Maumus F."/>
            <person name="Salse J."/>
            <person name="Schmutz J."/>
            <person name="Rensing S.A."/>
        </authorList>
    </citation>
    <scope>NUCLEOTIDE SEQUENCE [LARGE SCALE GENOMIC DNA]</scope>
    <source>
        <strain evidence="11 12">cv. Gransden 2004</strain>
    </source>
</reference>
<keyword evidence="12" id="KW-1185">Reference proteome</keyword>
<dbReference type="Gramene" id="Pp3c9_18380V3.4">
    <property type="protein sequence ID" value="Pp3c9_18380V3.4"/>
    <property type="gene ID" value="Pp3c9_18380"/>
</dbReference>
<dbReference type="GO" id="GO:0009360">
    <property type="term" value="C:DNA polymerase III complex"/>
    <property type="evidence" value="ECO:0007669"/>
    <property type="project" value="InterPro"/>
</dbReference>
<evidence type="ECO:0000313" key="12">
    <source>
        <dbReference type="Proteomes" id="UP000006727"/>
    </source>
</evidence>
<dbReference type="KEGG" id="ppp:112286723"/>
<feature type="region of interest" description="Disordered" evidence="8">
    <location>
        <begin position="864"/>
        <end position="959"/>
    </location>
</feature>
<evidence type="ECO:0000259" key="9">
    <source>
        <dbReference type="Pfam" id="PF22608"/>
    </source>
</evidence>
<feature type="domain" description="STICHEL DnaA-N-like alpha-beta" evidence="10">
    <location>
        <begin position="985"/>
        <end position="1067"/>
    </location>
</feature>
<dbReference type="FunCoup" id="A0A7I4EIW9">
    <property type="interactions" value="2047"/>
</dbReference>
<dbReference type="EMBL" id="ABEU02000009">
    <property type="status" value="NOT_ANNOTATED_CDS"/>
    <property type="molecule type" value="Genomic_DNA"/>
</dbReference>
<feature type="compositionally biased region" description="Pro residues" evidence="8">
    <location>
        <begin position="873"/>
        <end position="886"/>
    </location>
</feature>
<evidence type="ECO:0000313" key="11">
    <source>
        <dbReference type="EnsemblPlants" id="Pp3c9_18380V3.2"/>
    </source>
</evidence>
<dbReference type="Pfam" id="PF13177">
    <property type="entry name" value="DNA_pol3_delta2"/>
    <property type="match status" value="1"/>
</dbReference>
<reference evidence="11 12" key="1">
    <citation type="journal article" date="2008" name="Science">
        <title>The Physcomitrella genome reveals evolutionary insights into the conquest of land by plants.</title>
        <authorList>
            <person name="Rensing S."/>
            <person name="Lang D."/>
            <person name="Zimmer A."/>
            <person name="Terry A."/>
            <person name="Salamov A."/>
            <person name="Shapiro H."/>
            <person name="Nishiyama T."/>
            <person name="Perroud P.-F."/>
            <person name="Lindquist E."/>
            <person name="Kamisugi Y."/>
            <person name="Tanahashi T."/>
            <person name="Sakakibara K."/>
            <person name="Fujita T."/>
            <person name="Oishi K."/>
            <person name="Shin-I T."/>
            <person name="Kuroki Y."/>
            <person name="Toyoda A."/>
            <person name="Suzuki Y."/>
            <person name="Hashimoto A."/>
            <person name="Yamaguchi K."/>
            <person name="Sugano A."/>
            <person name="Kohara Y."/>
            <person name="Fujiyama A."/>
            <person name="Anterola A."/>
            <person name="Aoki S."/>
            <person name="Ashton N."/>
            <person name="Barbazuk W.B."/>
            <person name="Barker E."/>
            <person name="Bennetzen J."/>
            <person name="Bezanilla M."/>
            <person name="Blankenship R."/>
            <person name="Cho S.H."/>
            <person name="Dutcher S."/>
            <person name="Estelle M."/>
            <person name="Fawcett J.A."/>
            <person name="Gundlach H."/>
            <person name="Hanada K."/>
            <person name="Heyl A."/>
            <person name="Hicks K.A."/>
            <person name="Hugh J."/>
            <person name="Lohr M."/>
            <person name="Mayer K."/>
            <person name="Melkozernov A."/>
            <person name="Murata T."/>
            <person name="Nelson D."/>
            <person name="Pils B."/>
            <person name="Prigge M."/>
            <person name="Reiss B."/>
            <person name="Renner T."/>
            <person name="Rombauts S."/>
            <person name="Rushton P."/>
            <person name="Sanderfoot A."/>
            <person name="Schween G."/>
            <person name="Shiu S.-H."/>
            <person name="Stueber K."/>
            <person name="Theodoulou F.L."/>
            <person name="Tu H."/>
            <person name="Van de Peer Y."/>
            <person name="Verrier P.J."/>
            <person name="Waters E."/>
            <person name="Wood A."/>
            <person name="Yang L."/>
            <person name="Cove D."/>
            <person name="Cuming A."/>
            <person name="Hasebe M."/>
            <person name="Lucas S."/>
            <person name="Mishler D.B."/>
            <person name="Reski R."/>
            <person name="Grigoriev I."/>
            <person name="Quatrano R.S."/>
            <person name="Boore J.L."/>
        </authorList>
    </citation>
    <scope>NUCLEOTIDE SEQUENCE [LARGE SCALE GENOMIC DNA]</scope>
    <source>
        <strain evidence="11 12">cv. Gransden 2004</strain>
    </source>
</reference>
<keyword evidence="4" id="KW-0862">Zinc</keyword>
<evidence type="ECO:0000256" key="1">
    <source>
        <dbReference type="ARBA" id="ARBA00006360"/>
    </source>
</evidence>
<dbReference type="InterPro" id="IPR027417">
    <property type="entry name" value="P-loop_NTPase"/>
</dbReference>
<dbReference type="NCBIfam" id="TIGR02397">
    <property type="entry name" value="dnaX_nterm"/>
    <property type="match status" value="1"/>
</dbReference>
<evidence type="ECO:0000256" key="7">
    <source>
        <dbReference type="SAM" id="Coils"/>
    </source>
</evidence>
<keyword evidence="3" id="KW-0547">Nucleotide-binding</keyword>
<accession>A0A7I4EIW9</accession>
<feature type="region of interest" description="Disordered" evidence="8">
    <location>
        <begin position="1"/>
        <end position="25"/>
    </location>
</feature>
<dbReference type="EnsemblPlants" id="Pp3c9_18380V3.3">
    <property type="protein sequence ID" value="Pp3c9_18380V3.3"/>
    <property type="gene ID" value="Pp3c9_18380"/>
</dbReference>
<dbReference type="RefSeq" id="XP_024384666.1">
    <property type="nucleotide sequence ID" value="XM_024528898.2"/>
</dbReference>
<evidence type="ECO:0000256" key="2">
    <source>
        <dbReference type="ARBA" id="ARBA00022723"/>
    </source>
</evidence>
<dbReference type="InterPro" id="IPR054506">
    <property type="entry name" value="DnaA_N-like_STI"/>
</dbReference>
<name>A0A7I4EIW9_PHYPA</name>
<dbReference type="FunFam" id="1.10.8.60:FF:000013">
    <property type="entry name" value="DNA polymerase III subunit gamma/tau"/>
    <property type="match status" value="1"/>
</dbReference>
<feature type="region of interest" description="Disordered" evidence="8">
    <location>
        <begin position="72"/>
        <end position="180"/>
    </location>
</feature>
<feature type="compositionally biased region" description="Polar residues" evidence="8">
    <location>
        <begin position="412"/>
        <end position="421"/>
    </location>
</feature>
<dbReference type="InterPro" id="IPR045085">
    <property type="entry name" value="HLD_clamp_pol_III_gamma_tau"/>
</dbReference>
<comment type="similarity">
    <text evidence="1">Belongs to the DnaX/STICHEL family.</text>
</comment>
<dbReference type="Gramene" id="Pp3c9_18380V3.2">
    <property type="protein sequence ID" value="Pp3c9_18380V3.2"/>
    <property type="gene ID" value="Pp3c9_18380"/>
</dbReference>
<feature type="region of interest" description="Disordered" evidence="8">
    <location>
        <begin position="406"/>
        <end position="445"/>
    </location>
</feature>
<dbReference type="SUPFAM" id="SSF52540">
    <property type="entry name" value="P-loop containing nucleoside triphosphate hydrolases"/>
    <property type="match status" value="1"/>
</dbReference>
<dbReference type="Gene3D" id="3.40.50.300">
    <property type="entry name" value="P-loop containing nucleotide triphosphate hydrolases"/>
    <property type="match status" value="1"/>
</dbReference>
<keyword evidence="2" id="KW-0479">Metal-binding</keyword>
<evidence type="ECO:0000256" key="4">
    <source>
        <dbReference type="ARBA" id="ARBA00022833"/>
    </source>
</evidence>
<dbReference type="InterPro" id="IPR008921">
    <property type="entry name" value="DNA_pol3_clamp-load_cplx_C"/>
</dbReference>
<dbReference type="CDD" id="cd18137">
    <property type="entry name" value="HLD_clamp_pol_III_gamma_tau"/>
    <property type="match status" value="1"/>
</dbReference>
<evidence type="ECO:0000256" key="3">
    <source>
        <dbReference type="ARBA" id="ARBA00022741"/>
    </source>
</evidence>
<dbReference type="InterPro" id="IPR012763">
    <property type="entry name" value="DNA_pol_III_sug/sutau_N"/>
</dbReference>
<feature type="region of interest" description="Disordered" evidence="8">
    <location>
        <begin position="295"/>
        <end position="352"/>
    </location>
</feature>
<dbReference type="GO" id="GO:0046872">
    <property type="term" value="F:metal ion binding"/>
    <property type="evidence" value="ECO:0007669"/>
    <property type="project" value="UniProtKB-KW"/>
</dbReference>
<protein>
    <recommendedName>
        <fullName evidence="13">DNA polymerase III gamma subunit domain-containing protein</fullName>
    </recommendedName>
</protein>
<dbReference type="OrthoDB" id="1899087at2759"/>
<dbReference type="PANTHER" id="PTHR11669:SF0">
    <property type="entry name" value="PROTEIN STICHEL-LIKE 2"/>
    <property type="match status" value="1"/>
</dbReference>
<feature type="compositionally biased region" description="Low complexity" evidence="8">
    <location>
        <begin position="927"/>
        <end position="937"/>
    </location>
</feature>
<dbReference type="Gene3D" id="1.10.8.60">
    <property type="match status" value="1"/>
</dbReference>
<evidence type="ECO:0000256" key="8">
    <source>
        <dbReference type="SAM" id="MobiDB-lite"/>
    </source>
</evidence>
<organism evidence="11 12">
    <name type="scientific">Physcomitrium patens</name>
    <name type="common">Spreading-leaved earth moss</name>
    <name type="synonym">Physcomitrella patens</name>
    <dbReference type="NCBI Taxonomy" id="3218"/>
    <lineage>
        <taxon>Eukaryota</taxon>
        <taxon>Viridiplantae</taxon>
        <taxon>Streptophyta</taxon>
        <taxon>Embryophyta</taxon>
        <taxon>Bryophyta</taxon>
        <taxon>Bryophytina</taxon>
        <taxon>Bryopsida</taxon>
        <taxon>Funariidae</taxon>
        <taxon>Funariales</taxon>
        <taxon>Funariaceae</taxon>
        <taxon>Physcomitrium</taxon>
    </lineage>
</organism>
<feature type="compositionally biased region" description="Polar residues" evidence="8">
    <location>
        <begin position="898"/>
        <end position="909"/>
    </location>
</feature>
<dbReference type="EnsemblPlants" id="Pp3c9_18380V3.2">
    <property type="protein sequence ID" value="Pp3c9_18380V3.2"/>
    <property type="gene ID" value="Pp3c9_18380"/>
</dbReference>
<sequence length="1281" mass="142433">MTRRPGKAPQPCSPSATEKSTPRTHLKRHLHLTNNIHVKNHIHMQKNHNRMLDPRRTPQLPLRRELTAVKKVKSLQDPSTSSSFSPVSASSSVTTRHESRAPNCGAHLDALQLQEKARRPPRRSKARDQGAEEVEINHAHSRECNRSRNTENKNASQPWDGELGIGEQMGSARDSRGRRRDTDEYAALAQWSDRNRDHHLFSKAQQHREPSPWSAGYRMEERWKGDAEEIARRLIAEQNGQMSSPAHSYMSSLARAHGLSLLGFRDDITTSEAEGSFPDSEDGEASGMMACEQVGIPSPHLSNSAGSPLVRAHRNRRRPKDVNGNSSLRVGLHSRGRMPARRSMQSYKEAPVVPTMSDELDVSEIPQNGCGMPWYWTSGSNKYKGKSLLDYAGIGLTCAFPETAKKKLGDSKQVSRASSRHGSQRDLQVPIDPENHGIPLLNGGELSTDEIDEHDVVRYEHRDVPARETPASVRLSGEKCLGQGAEVSNSKTAFTHRSMSQKYRPKSFKDMVGQTLVVKSLTTAITKGKVAPVYLFAGPRGSGKTTCARVFAAALVCLNTEPHRRPCGLCRECATMTLNRSRDVKEIDVSTCPDLDHMRLLLNLPSSNGRQQVFILEGCDFLNTELWTAFLKFLDDPPRNVVFILITTNLERLPLSATSRCQKYHFGKLKESEIMTRLQGLAEKEHLDIDEAALFLIASRAEGSLRDAEMMLDQLSLLDQTITLAMVQELSGLIPEEKLINLLDMALAADTVNTVKGMRELLDAGVDALSLVAQLASLIANILAGAIDLRRETRKKGFFYRNMPRREEQQRLRQALKVLAECEKQLRASNDRPTWLTAALLQFAPDRSYLPSSVDTSMAPSPIAFDTFERVPPGEPCTPRLPPPQPASESRSSRKHSQQVPNDVSSALSQPVHGHRDKDKAPVSASPTGKPKGPPTGNQLQSKVHHAATESAMDQADDTSLRSASSLVLFDPSQAVGSRDFRMLTRRDMEDIWGKVLDGCRSNVLRQLLSSQGTLMALSVARDETFAVAHVEFRSPGHKARAERLRSSTCHAFQMALGCPVELKLSLECPPSVVLEEIKASHIAAQSEPSTSEVKHSGRAKDHVFIVENVSSVESPPLTQSRQRRRKPKSRQELLTGLAARSRRLGDTGAGLGSDSRGSIKYCFPIEASTSCRHRLGRRPSLNRETSGRRDILDGQGVKVKWKYPKFKGIANLERKNRKLDPRRKRARAALCWQSPISEQGQQREQEQPQTPPEHSRKVTFFLRFVPCGRSTQTHESPGRP</sequence>
<feature type="compositionally biased region" description="Low complexity" evidence="8">
    <location>
        <begin position="78"/>
        <end position="94"/>
    </location>
</feature>
<proteinExistence type="inferred from homology"/>
<dbReference type="GO" id="GO:0005524">
    <property type="term" value="F:ATP binding"/>
    <property type="evidence" value="ECO:0007669"/>
    <property type="project" value="UniProtKB-KW"/>
</dbReference>
<evidence type="ECO:0000256" key="5">
    <source>
        <dbReference type="ARBA" id="ARBA00022840"/>
    </source>
</evidence>
<evidence type="ECO:0008006" key="13">
    <source>
        <dbReference type="Google" id="ProtNLM"/>
    </source>
</evidence>
<feature type="coiled-coil region" evidence="7">
    <location>
        <begin position="805"/>
        <end position="832"/>
    </location>
</feature>
<dbReference type="GO" id="GO:0003677">
    <property type="term" value="F:DNA binding"/>
    <property type="evidence" value="ECO:0007669"/>
    <property type="project" value="InterPro"/>
</dbReference>
<keyword evidence="6 7" id="KW-0175">Coiled coil</keyword>
<dbReference type="Pfam" id="PF23007">
    <property type="entry name" value="DnaA_N-like_STI"/>
    <property type="match status" value="1"/>
</dbReference>
<dbReference type="GO" id="GO:0005663">
    <property type="term" value="C:DNA replication factor C complex"/>
    <property type="evidence" value="ECO:0000318"/>
    <property type="project" value="GO_Central"/>
</dbReference>
<dbReference type="RefSeq" id="XP_024384665.1">
    <property type="nucleotide sequence ID" value="XM_024528897.2"/>
</dbReference>